<dbReference type="KEGG" id="epi:Q3V30_16700"/>
<evidence type="ECO:0000313" key="1">
    <source>
        <dbReference type="EMBL" id="WLS78090.1"/>
    </source>
</evidence>
<protein>
    <submittedName>
        <fullName evidence="1">Uncharacterized protein</fullName>
    </submittedName>
</protein>
<sequence>MLIGFVLLVSACGYDACDALPVSEHIFPTQVACEQMAGRIHQRRPDAVLLCGEVHRQEGTEMTVVKGEK</sequence>
<proteinExistence type="predicted"/>
<dbReference type="RefSeq" id="WP_306207602.1">
    <property type="nucleotide sequence ID" value="NZ_CP132353.1"/>
</dbReference>
<name>A0AA50DL87_9GAMM</name>
<gene>
    <name evidence="1" type="ORF">Q3V30_16700</name>
</gene>
<accession>A0AA50DL87</accession>
<reference evidence="1 2" key="1">
    <citation type="submission" date="2023-07" db="EMBL/GenBank/DDBJ databases">
        <title>Pathogenic bacteria of pear tree diseases.</title>
        <authorList>
            <person name="Zhang Z."/>
            <person name="He L."/>
            <person name="Huang R."/>
        </authorList>
    </citation>
    <scope>NUCLEOTIDE SEQUENCE [LARGE SCALE GENOMIC DNA]</scope>
    <source>
        <strain evidence="1 2">DE2</strain>
    </source>
</reference>
<dbReference type="Proteomes" id="UP001228139">
    <property type="component" value="Chromosome"/>
</dbReference>
<keyword evidence="2" id="KW-1185">Reference proteome</keyword>
<dbReference type="EMBL" id="CP132353">
    <property type="protein sequence ID" value="WLS78090.1"/>
    <property type="molecule type" value="Genomic_DNA"/>
</dbReference>
<dbReference type="AlphaFoldDB" id="A0AA50DL87"/>
<evidence type="ECO:0000313" key="2">
    <source>
        <dbReference type="Proteomes" id="UP001228139"/>
    </source>
</evidence>
<organism evidence="1 2">
    <name type="scientific">Erwinia pyri</name>
    <dbReference type="NCBI Taxonomy" id="3062598"/>
    <lineage>
        <taxon>Bacteria</taxon>
        <taxon>Pseudomonadati</taxon>
        <taxon>Pseudomonadota</taxon>
        <taxon>Gammaproteobacteria</taxon>
        <taxon>Enterobacterales</taxon>
        <taxon>Erwiniaceae</taxon>
        <taxon>Erwinia</taxon>
    </lineage>
</organism>